<dbReference type="AlphaFoldDB" id="A0AA40ANX8"/>
<protein>
    <submittedName>
        <fullName evidence="1">Uncharacterized protein</fullName>
    </submittedName>
</protein>
<evidence type="ECO:0000313" key="1">
    <source>
        <dbReference type="EMBL" id="KAK0719318.1"/>
    </source>
</evidence>
<accession>A0AA40ANX8</accession>
<gene>
    <name evidence="1" type="ORF">B0H67DRAFT_572903</name>
</gene>
<name>A0AA40ANX8_9PEZI</name>
<comment type="caution">
    <text evidence="1">The sequence shown here is derived from an EMBL/GenBank/DDBJ whole genome shotgun (WGS) entry which is preliminary data.</text>
</comment>
<evidence type="ECO:0000313" key="2">
    <source>
        <dbReference type="Proteomes" id="UP001172102"/>
    </source>
</evidence>
<proteinExistence type="predicted"/>
<reference evidence="1" key="1">
    <citation type="submission" date="2023-06" db="EMBL/GenBank/DDBJ databases">
        <title>Genome-scale phylogeny and comparative genomics of the fungal order Sordariales.</title>
        <authorList>
            <consortium name="Lawrence Berkeley National Laboratory"/>
            <person name="Hensen N."/>
            <person name="Bonometti L."/>
            <person name="Westerberg I."/>
            <person name="Brannstrom I.O."/>
            <person name="Guillou S."/>
            <person name="Cros-Aarteil S."/>
            <person name="Calhoun S."/>
            <person name="Haridas S."/>
            <person name="Kuo A."/>
            <person name="Mondo S."/>
            <person name="Pangilinan J."/>
            <person name="Riley R."/>
            <person name="Labutti K."/>
            <person name="Andreopoulos B."/>
            <person name="Lipzen A."/>
            <person name="Chen C."/>
            <person name="Yanf M."/>
            <person name="Daum C."/>
            <person name="Ng V."/>
            <person name="Clum A."/>
            <person name="Steindorff A."/>
            <person name="Ohm R."/>
            <person name="Martin F."/>
            <person name="Silar P."/>
            <person name="Natvig D."/>
            <person name="Lalanne C."/>
            <person name="Gautier V."/>
            <person name="Ament-Velasquez S.L."/>
            <person name="Kruys A."/>
            <person name="Hutchinson M.I."/>
            <person name="Powell A.J."/>
            <person name="Barry K."/>
            <person name="Miller A.N."/>
            <person name="Grigoriev I.V."/>
            <person name="Debuchy R."/>
            <person name="Gladieux P."/>
            <person name="Thoren M.H."/>
            <person name="Johannesson H."/>
        </authorList>
    </citation>
    <scope>NUCLEOTIDE SEQUENCE</scope>
    <source>
        <strain evidence="1">SMH4607-1</strain>
    </source>
</reference>
<dbReference type="Proteomes" id="UP001172102">
    <property type="component" value="Unassembled WGS sequence"/>
</dbReference>
<dbReference type="EMBL" id="JAUKUA010000003">
    <property type="protein sequence ID" value="KAK0719318.1"/>
    <property type="molecule type" value="Genomic_DNA"/>
</dbReference>
<organism evidence="1 2">
    <name type="scientific">Lasiosphaeris hirsuta</name>
    <dbReference type="NCBI Taxonomy" id="260670"/>
    <lineage>
        <taxon>Eukaryota</taxon>
        <taxon>Fungi</taxon>
        <taxon>Dikarya</taxon>
        <taxon>Ascomycota</taxon>
        <taxon>Pezizomycotina</taxon>
        <taxon>Sordariomycetes</taxon>
        <taxon>Sordariomycetidae</taxon>
        <taxon>Sordariales</taxon>
        <taxon>Lasiosphaeriaceae</taxon>
        <taxon>Lasiosphaeris</taxon>
    </lineage>
</organism>
<keyword evidence="2" id="KW-1185">Reference proteome</keyword>
<sequence length="136" mass="15874">MESKSTAFKSADAVMERAVRRGLTADRTKINPRAVRRNLRSKSKYRYSLALEVWHSYERKYRPSDPRDMQVMKHCAETLALGMIGKLDEEDKLPTPDSLRGSMRRFYNAWERHYNLEIPLDVKRSMAPVSKAVVTR</sequence>